<comment type="similarity">
    <text evidence="1">Belongs to the HipA Ser/Thr kinase family.</text>
</comment>
<name>A0A5B8VQ30_9BACT</name>
<evidence type="ECO:0000313" key="6">
    <source>
        <dbReference type="Proteomes" id="UP000321291"/>
    </source>
</evidence>
<dbReference type="PANTHER" id="PTHR37419:SF1">
    <property type="entry name" value="SERINE_THREONINE-PROTEIN KINASE TOXIN HIPA"/>
    <property type="match status" value="1"/>
</dbReference>
<dbReference type="Pfam" id="PF07804">
    <property type="entry name" value="HipA_C"/>
    <property type="match status" value="1"/>
</dbReference>
<evidence type="ECO:0000256" key="1">
    <source>
        <dbReference type="ARBA" id="ARBA00010164"/>
    </source>
</evidence>
<dbReference type="Gene3D" id="1.10.1070.20">
    <property type="match status" value="1"/>
</dbReference>
<organism evidence="5 6">
    <name type="scientific">Arachidicoccus ginsenosidivorans</name>
    <dbReference type="NCBI Taxonomy" id="496057"/>
    <lineage>
        <taxon>Bacteria</taxon>
        <taxon>Pseudomonadati</taxon>
        <taxon>Bacteroidota</taxon>
        <taxon>Chitinophagia</taxon>
        <taxon>Chitinophagales</taxon>
        <taxon>Chitinophagaceae</taxon>
        <taxon>Arachidicoccus</taxon>
    </lineage>
</organism>
<dbReference type="Proteomes" id="UP000321291">
    <property type="component" value="Chromosome"/>
</dbReference>
<sequence length="325" mass="37406">MICLSCYKKSAKAYCPSCRKILFKGINIPDTLNFDTPVPEIFYVDPSKKKLLSVSGMQLKYSLKLQNKELQLLVNQGEYILKPIPKYHQLEIIDDLPENEHLTMQIARQVFGLKTADNALIYFQDGRPAYLTRRFDVLDNGLKLAQEDFCQLMNRSAGVNGENFKYDSSYDEMGQIFREIGTPVTEQEAFFKQILFNYLISNGDAHLKNFSLIRADQGGYRLSPAYDLLCTRLHTRVESDVALDLFEGDMDFPYYDTYGRYGTPEFLELSARLGIKESRARRFLADFTSEQKMDQVSQMVENSFLSDSSKEKYIALLKGKRTAFD</sequence>
<keyword evidence="6" id="KW-1185">Reference proteome</keyword>
<evidence type="ECO:0000256" key="2">
    <source>
        <dbReference type="ARBA" id="ARBA00022679"/>
    </source>
</evidence>
<dbReference type="KEGG" id="agi:FSB73_15030"/>
<dbReference type="InterPro" id="IPR052028">
    <property type="entry name" value="HipA_Ser/Thr_kinase"/>
</dbReference>
<accession>A0A5B8VQ30</accession>
<feature type="domain" description="HipA-like C-terminal" evidence="4">
    <location>
        <begin position="52"/>
        <end position="289"/>
    </location>
</feature>
<dbReference type="EMBL" id="CP042434">
    <property type="protein sequence ID" value="QEC72796.1"/>
    <property type="molecule type" value="Genomic_DNA"/>
</dbReference>
<keyword evidence="2" id="KW-0808">Transferase</keyword>
<keyword evidence="3" id="KW-0418">Kinase</keyword>
<evidence type="ECO:0000259" key="4">
    <source>
        <dbReference type="Pfam" id="PF07804"/>
    </source>
</evidence>
<dbReference type="GO" id="GO:0004674">
    <property type="term" value="F:protein serine/threonine kinase activity"/>
    <property type="evidence" value="ECO:0007669"/>
    <property type="project" value="TreeGrafter"/>
</dbReference>
<dbReference type="InterPro" id="IPR012893">
    <property type="entry name" value="HipA-like_C"/>
</dbReference>
<protein>
    <submittedName>
        <fullName evidence="5">HipA domain-containing protein</fullName>
    </submittedName>
</protein>
<dbReference type="PANTHER" id="PTHR37419">
    <property type="entry name" value="SERINE/THREONINE-PROTEIN KINASE TOXIN HIPA"/>
    <property type="match status" value="1"/>
</dbReference>
<reference evidence="5 6" key="1">
    <citation type="journal article" date="2017" name="Int. J. Syst. Evol. Microbiol.">
        <title>Arachidicoccus ginsenosidivorans sp. nov., with ginsenoside-converting activity isolated from ginseng cultivating soil.</title>
        <authorList>
            <person name="Siddiqi M.Z."/>
            <person name="Aslam Z."/>
            <person name="Im W.T."/>
        </authorList>
    </citation>
    <scope>NUCLEOTIDE SEQUENCE [LARGE SCALE GENOMIC DNA]</scope>
    <source>
        <strain evidence="5 6">Gsoil 809</strain>
    </source>
</reference>
<proteinExistence type="inferred from homology"/>
<evidence type="ECO:0000313" key="5">
    <source>
        <dbReference type="EMBL" id="QEC72796.1"/>
    </source>
</evidence>
<dbReference type="AlphaFoldDB" id="A0A5B8VQ30"/>
<dbReference type="RefSeq" id="WP_146783911.1">
    <property type="nucleotide sequence ID" value="NZ_CP042434.1"/>
</dbReference>
<dbReference type="GO" id="GO:0005829">
    <property type="term" value="C:cytosol"/>
    <property type="evidence" value="ECO:0007669"/>
    <property type="project" value="TreeGrafter"/>
</dbReference>
<evidence type="ECO:0000256" key="3">
    <source>
        <dbReference type="ARBA" id="ARBA00022777"/>
    </source>
</evidence>
<gene>
    <name evidence="5" type="ORF">FSB73_15030</name>
</gene>